<organism evidence="1 2">
    <name type="scientific">Necator americanus</name>
    <name type="common">Human hookworm</name>
    <dbReference type="NCBI Taxonomy" id="51031"/>
    <lineage>
        <taxon>Eukaryota</taxon>
        <taxon>Metazoa</taxon>
        <taxon>Ecdysozoa</taxon>
        <taxon>Nematoda</taxon>
        <taxon>Chromadorea</taxon>
        <taxon>Rhabditida</taxon>
        <taxon>Rhabditina</taxon>
        <taxon>Rhabditomorpha</taxon>
        <taxon>Strongyloidea</taxon>
        <taxon>Ancylostomatidae</taxon>
        <taxon>Bunostominae</taxon>
        <taxon>Necator</taxon>
    </lineage>
</organism>
<dbReference type="EMBL" id="JAVFWL010000005">
    <property type="protein sequence ID" value="KAK6753544.1"/>
    <property type="molecule type" value="Genomic_DNA"/>
</dbReference>
<accession>A0ABR1DSX6</accession>
<evidence type="ECO:0000313" key="2">
    <source>
        <dbReference type="Proteomes" id="UP001303046"/>
    </source>
</evidence>
<gene>
    <name evidence="1" type="primary">Necator_chrV.g17665</name>
    <name evidence="1" type="ORF">RB195_012875</name>
</gene>
<keyword evidence="2" id="KW-1185">Reference proteome</keyword>
<comment type="caution">
    <text evidence="1">The sequence shown here is derived from an EMBL/GenBank/DDBJ whole genome shotgun (WGS) entry which is preliminary data.</text>
</comment>
<sequence length="935" mass="105845">MVATMPPSSKRLRYAEQSADEVRRTVAQALLSDDTACAALLEDLVGLEEKVVDALMTLLKTLNPSEVNLSGPISNTLRKYFALIGVSTATERFKELYNVIESGNGAEYVSNFAILMCQLVRFSNVIQYDKLLQEVITRLPSIISTLWGNGFKTDACTTSRLFAELLLATRSYRAEERVKDLWFEQVITKDTRRCPYFATLSLLLSSDNRKHIDDLVEASALQKLPTSERGNMCLRTQMSDVILCYFSSLYNRCSRRQMEVFLDFVLLHGFEMRKISNVIEELMHCIDKMANDVPAYQLMANSIMRLLLKHIILSLSLTTTSISYEISSTVKEMKRRCLAILVFYAAYSNMRGKEKVVAKFYWMKGKCVGGLCPSSFRTNLSSEHLKNIAHFLDHVVKNKWAPAFSVSPAVKSLVSAFFGLPLQFSSEPSRGYYLAAAFLLINVFKSSDDALFKAGIRMIRDLIRGIESNVSLNAEFSTLELFFNNCLYFLKGLPNGDATWKDVASILCVVVTSNTDKSDAFYHCPALTYMEHSRKDFSWAQVVSLSVLFMSTRWKELLKCSKHDKQQLKIVKKIRLLLSTMLSTVPWDDKEQVRSVSEQLCILYVYWDFIPRSVRPSVMKKLLTEEDVKLLSKLTTRIISGKIGVEKKVLESAINFYLKYIPILCEGIRPLEEVLGYDSLVCLLRSGVSLDVILAQFSVEKVMELLRFCSTNVEHPQENLNIITFLISSKLKDVAGDALAPLASTFENYMQIGDGKDLLLLAANALEIFAHTDIERDVVDLCFSFLSVQPLPGTDFERIRCVQKVLDSAIRYAHPSVNNDQCAVFVQQLIKVFNAVRHFIIHHCGTAEETEELVHGLNSLAHAITLHRIYYSRIVGAMVSAVIYPQNDLEFAVYKLHDISDKHSASMLATNLPPAERLQYKRIFTSLKKARKLIV</sequence>
<protein>
    <recommendedName>
        <fullName evidence="3">MMS19 nucleotide excision repair protein</fullName>
    </recommendedName>
</protein>
<evidence type="ECO:0000313" key="1">
    <source>
        <dbReference type="EMBL" id="KAK6753544.1"/>
    </source>
</evidence>
<evidence type="ECO:0008006" key="3">
    <source>
        <dbReference type="Google" id="ProtNLM"/>
    </source>
</evidence>
<name>A0ABR1DSX6_NECAM</name>
<proteinExistence type="predicted"/>
<dbReference type="Proteomes" id="UP001303046">
    <property type="component" value="Unassembled WGS sequence"/>
</dbReference>
<reference evidence="1 2" key="1">
    <citation type="submission" date="2023-08" db="EMBL/GenBank/DDBJ databases">
        <title>A Necator americanus chromosomal reference genome.</title>
        <authorList>
            <person name="Ilik V."/>
            <person name="Petrzelkova K.J."/>
            <person name="Pardy F."/>
            <person name="Fuh T."/>
            <person name="Niatou-Singa F.S."/>
            <person name="Gouil Q."/>
            <person name="Baker L."/>
            <person name="Ritchie M.E."/>
            <person name="Jex A.R."/>
            <person name="Gazzola D."/>
            <person name="Li H."/>
            <person name="Toshio Fujiwara R."/>
            <person name="Zhan B."/>
            <person name="Aroian R.V."/>
            <person name="Pafco B."/>
            <person name="Schwarz E.M."/>
        </authorList>
    </citation>
    <scope>NUCLEOTIDE SEQUENCE [LARGE SCALE GENOMIC DNA]</scope>
    <source>
        <strain evidence="1 2">Aroian</strain>
        <tissue evidence="1">Whole animal</tissue>
    </source>
</reference>